<dbReference type="Pfam" id="PF02403">
    <property type="entry name" value="Seryl_tRNA_N"/>
    <property type="match status" value="1"/>
</dbReference>
<keyword evidence="3 13" id="KW-0436">Ligase</keyword>
<dbReference type="GO" id="GO:0005524">
    <property type="term" value="F:ATP binding"/>
    <property type="evidence" value="ECO:0007669"/>
    <property type="project" value="UniProtKB-KW"/>
</dbReference>
<comment type="caution">
    <text evidence="13">The sequence shown here is derived from an EMBL/GenBank/DDBJ whole genome shotgun (WGS) entry which is preliminary data.</text>
</comment>
<dbReference type="Proteomes" id="UP001198182">
    <property type="component" value="Unassembled WGS sequence"/>
</dbReference>
<dbReference type="NCBIfam" id="TIGR00414">
    <property type="entry name" value="serS"/>
    <property type="match status" value="1"/>
</dbReference>
<evidence type="ECO:0000256" key="9">
    <source>
        <dbReference type="PIRSR" id="PIRSR001529-1"/>
    </source>
</evidence>
<dbReference type="GO" id="GO:0005737">
    <property type="term" value="C:cytoplasm"/>
    <property type="evidence" value="ECO:0007669"/>
    <property type="project" value="UniProtKB-UniRule"/>
</dbReference>
<feature type="binding site" evidence="9">
    <location>
        <position position="234"/>
    </location>
    <ligand>
        <name>L-serine</name>
        <dbReference type="ChEBI" id="CHEBI:33384"/>
    </ligand>
</feature>
<feature type="site" description="Important for serine binding" evidence="9">
    <location>
        <position position="387"/>
    </location>
</feature>
<dbReference type="PRINTS" id="PR00981">
    <property type="entry name" value="TRNASYNTHSER"/>
</dbReference>
<keyword evidence="4" id="KW-0547">Nucleotide-binding</keyword>
<dbReference type="PANTHER" id="PTHR11778">
    <property type="entry name" value="SERYL-TRNA SYNTHETASE"/>
    <property type="match status" value="1"/>
</dbReference>
<dbReference type="RefSeq" id="WP_308454297.1">
    <property type="nucleotide sequence ID" value="NZ_JAJEQR010000040.1"/>
</dbReference>
<dbReference type="PROSITE" id="PS50862">
    <property type="entry name" value="AA_TRNA_LIGASE_II"/>
    <property type="match status" value="1"/>
</dbReference>
<feature type="domain" description="Aminoacyl-transfer RNA synthetases class-II family profile" evidence="12">
    <location>
        <begin position="143"/>
        <end position="412"/>
    </location>
</feature>
<dbReference type="Pfam" id="PF00587">
    <property type="entry name" value="tRNA-synt_2b"/>
    <property type="match status" value="1"/>
</dbReference>
<dbReference type="InterPro" id="IPR045864">
    <property type="entry name" value="aa-tRNA-synth_II/BPL/LPL"/>
</dbReference>
<keyword evidence="5 10" id="KW-0067">ATP-binding</keyword>
<evidence type="ECO:0000256" key="5">
    <source>
        <dbReference type="ARBA" id="ARBA00022840"/>
    </source>
</evidence>
<evidence type="ECO:0000256" key="7">
    <source>
        <dbReference type="ARBA" id="ARBA00023146"/>
    </source>
</evidence>
<dbReference type="InterPro" id="IPR002317">
    <property type="entry name" value="Ser-tRNA-ligase_type_1"/>
</dbReference>
<dbReference type="GO" id="GO:0016740">
    <property type="term" value="F:transferase activity"/>
    <property type="evidence" value="ECO:0007669"/>
    <property type="project" value="UniProtKB-ARBA"/>
</dbReference>
<dbReference type="Gene3D" id="3.30.930.10">
    <property type="entry name" value="Bira Bifunctional Protein, Domain 2"/>
    <property type="match status" value="1"/>
</dbReference>
<dbReference type="Gene3D" id="1.10.287.40">
    <property type="entry name" value="Serine-tRNA synthetase, tRNA binding domain"/>
    <property type="match status" value="1"/>
</dbReference>
<feature type="binding site" evidence="9">
    <location>
        <position position="288"/>
    </location>
    <ligand>
        <name>L-serine</name>
        <dbReference type="ChEBI" id="CHEBI:33384"/>
    </ligand>
</feature>
<dbReference type="GO" id="GO:0006434">
    <property type="term" value="P:seryl-tRNA aminoacylation"/>
    <property type="evidence" value="ECO:0007669"/>
    <property type="project" value="UniProtKB-UniRule"/>
</dbReference>
<evidence type="ECO:0000313" key="14">
    <source>
        <dbReference type="Proteomes" id="UP001198182"/>
    </source>
</evidence>
<dbReference type="PIRSF" id="PIRSF001529">
    <property type="entry name" value="Ser-tRNA-synth_IIa"/>
    <property type="match status" value="1"/>
</dbReference>
<dbReference type="GO" id="GO:0004828">
    <property type="term" value="F:serine-tRNA ligase activity"/>
    <property type="evidence" value="ECO:0007669"/>
    <property type="project" value="UniProtKB-UniRule"/>
</dbReference>
<dbReference type="InterPro" id="IPR015866">
    <property type="entry name" value="Ser-tRNA-synth_1_N"/>
</dbReference>
<gene>
    <name evidence="13" type="primary">serS</name>
    <name evidence="13" type="ORF">LKD81_12525</name>
</gene>
<keyword evidence="6" id="KW-0648">Protein biosynthesis</keyword>
<keyword evidence="2" id="KW-0963">Cytoplasm</keyword>
<dbReference type="AlphaFoldDB" id="A0AAE3EB93"/>
<keyword evidence="14" id="KW-1185">Reference proteome</keyword>
<dbReference type="FunFam" id="3.30.930.10:FF:000034">
    <property type="entry name" value="Serine--tRNA ligase"/>
    <property type="match status" value="1"/>
</dbReference>
<feature type="binding site" evidence="10">
    <location>
        <begin position="265"/>
        <end position="267"/>
    </location>
    <ligand>
        <name>ATP</name>
        <dbReference type="ChEBI" id="CHEBI:30616"/>
    </ligand>
</feature>
<evidence type="ECO:0000259" key="12">
    <source>
        <dbReference type="PROSITE" id="PS50862"/>
    </source>
</evidence>
<organism evidence="13 14">
    <name type="scientific">Hominifimenecus microfluidus</name>
    <dbReference type="NCBI Taxonomy" id="2885348"/>
    <lineage>
        <taxon>Bacteria</taxon>
        <taxon>Bacillati</taxon>
        <taxon>Bacillota</taxon>
        <taxon>Clostridia</taxon>
        <taxon>Lachnospirales</taxon>
        <taxon>Lachnospiraceae</taxon>
        <taxon>Hominifimenecus</taxon>
    </lineage>
</organism>
<dbReference type="GO" id="GO:0140096">
    <property type="term" value="F:catalytic activity, acting on a protein"/>
    <property type="evidence" value="ECO:0007669"/>
    <property type="project" value="UniProtKB-ARBA"/>
</dbReference>
<dbReference type="SUPFAM" id="SSF46589">
    <property type="entry name" value="tRNA-binding arm"/>
    <property type="match status" value="1"/>
</dbReference>
<evidence type="ECO:0000256" key="11">
    <source>
        <dbReference type="SAM" id="Coils"/>
    </source>
</evidence>
<feature type="binding site" evidence="10">
    <location>
        <begin position="352"/>
        <end position="355"/>
    </location>
    <ligand>
        <name>ATP</name>
        <dbReference type="ChEBI" id="CHEBI:30616"/>
    </ligand>
</feature>
<evidence type="ECO:0000256" key="6">
    <source>
        <dbReference type="ARBA" id="ARBA00022917"/>
    </source>
</evidence>
<sequence length="428" mass="48744">MLDIKFLRENPEIVKQNIRNKFQDAKLPLVDEVIVLDKENREIKQEVEVLRAERNRLSKQIGALMGQGKKEEAAEVKAQVAANAGRVDELTEKEKEVEEKIKKIMMTIPNIIDPSVPIGKDDSENVEIERFGEPVVPDFEIPYHAEIMESFNGLDLDAARKVAGNGFYYLMGDIARLHSAVISYARDFMIDRGFTYCVPPFMIRSDVVTGVMSFAEMDAMMYKIEGEDLYLIGTSEHSMIGKFIDTMHREADLPYTLTSYSPCFRKEKGAHGIEERGVYRIHQFEKQEMIVVCKPEDSKMWFDKLWQNTVDLFRSMDIPVRTLECCSGDLADLKVKSIDVEAWSPRQKKYFEVGSCSNLGDAQARRLRIRVTGEDGSKYFAHTLNNTVVAPPRMLIAFLENNLNADGSVNIPKALQPYMGGMTKIEKK</sequence>
<reference evidence="13" key="1">
    <citation type="submission" date="2021-10" db="EMBL/GenBank/DDBJ databases">
        <title>Anaerobic single-cell dispensing facilitates the cultivation of human gut bacteria.</title>
        <authorList>
            <person name="Afrizal A."/>
        </authorList>
    </citation>
    <scope>NUCLEOTIDE SEQUENCE</scope>
    <source>
        <strain evidence="13">CLA-AA-H215</strain>
    </source>
</reference>
<protein>
    <recommendedName>
        <fullName evidence="1 8">Serine--tRNA ligase</fullName>
        <ecNumber evidence="1 8">6.1.1.11</ecNumber>
    </recommendedName>
</protein>
<evidence type="ECO:0000256" key="8">
    <source>
        <dbReference type="NCBIfam" id="TIGR00414"/>
    </source>
</evidence>
<evidence type="ECO:0000313" key="13">
    <source>
        <dbReference type="EMBL" id="MCC2231812.1"/>
    </source>
</evidence>
<evidence type="ECO:0000256" key="4">
    <source>
        <dbReference type="ARBA" id="ARBA00022741"/>
    </source>
</evidence>
<keyword evidence="11" id="KW-0175">Coiled coil</keyword>
<evidence type="ECO:0000256" key="10">
    <source>
        <dbReference type="PIRSR" id="PIRSR001529-2"/>
    </source>
</evidence>
<evidence type="ECO:0000256" key="1">
    <source>
        <dbReference type="ARBA" id="ARBA00012840"/>
    </source>
</evidence>
<dbReference type="EC" id="6.1.1.11" evidence="1 8"/>
<feature type="coiled-coil region" evidence="11">
    <location>
        <begin position="33"/>
        <end position="60"/>
    </location>
</feature>
<evidence type="ECO:0000256" key="2">
    <source>
        <dbReference type="ARBA" id="ARBA00022490"/>
    </source>
</evidence>
<evidence type="ECO:0000256" key="3">
    <source>
        <dbReference type="ARBA" id="ARBA00022598"/>
    </source>
</evidence>
<dbReference type="SUPFAM" id="SSF55681">
    <property type="entry name" value="Class II aaRS and biotin synthetases"/>
    <property type="match status" value="1"/>
</dbReference>
<dbReference type="InterPro" id="IPR010978">
    <property type="entry name" value="tRNA-bd_arm"/>
</dbReference>
<dbReference type="InterPro" id="IPR042103">
    <property type="entry name" value="SerRS_1_N_sf"/>
</dbReference>
<dbReference type="InterPro" id="IPR002314">
    <property type="entry name" value="aa-tRNA-synt_IIb"/>
</dbReference>
<keyword evidence="7" id="KW-0030">Aminoacyl-tRNA synthetase</keyword>
<dbReference type="EMBL" id="JAJEQR010000040">
    <property type="protein sequence ID" value="MCC2231812.1"/>
    <property type="molecule type" value="Genomic_DNA"/>
</dbReference>
<proteinExistence type="predicted"/>
<name>A0AAE3EB93_9FIRM</name>
<feature type="binding site" evidence="9">
    <location>
        <position position="265"/>
    </location>
    <ligand>
        <name>L-serine</name>
        <dbReference type="ChEBI" id="CHEBI:33384"/>
    </ligand>
</feature>
<feature type="binding site" evidence="9">
    <location>
        <position position="385"/>
    </location>
    <ligand>
        <name>L-serine</name>
        <dbReference type="ChEBI" id="CHEBI:33384"/>
    </ligand>
</feature>
<accession>A0AAE3EB93</accession>
<dbReference type="InterPro" id="IPR006195">
    <property type="entry name" value="aa-tRNA-synth_II"/>
</dbReference>